<organism evidence="7 8">
    <name type="scientific">Candidatus Filomicrobium marinum</name>
    <dbReference type="NCBI Taxonomy" id="1608628"/>
    <lineage>
        <taxon>Bacteria</taxon>
        <taxon>Pseudomonadati</taxon>
        <taxon>Pseudomonadota</taxon>
        <taxon>Alphaproteobacteria</taxon>
        <taxon>Hyphomicrobiales</taxon>
        <taxon>Hyphomicrobiaceae</taxon>
        <taxon>Filomicrobium</taxon>
    </lineage>
</organism>
<keyword evidence="5" id="KW-0479">Metal-binding</keyword>
<dbReference type="PANTHER" id="PTHR20855:SF3">
    <property type="entry name" value="LD03007P"/>
    <property type="match status" value="1"/>
</dbReference>
<dbReference type="Pfam" id="PF03006">
    <property type="entry name" value="HlyIII"/>
    <property type="match status" value="1"/>
</dbReference>
<feature type="binding site" evidence="5">
    <location>
        <position position="191"/>
    </location>
    <ligand>
        <name>Zn(2+)</name>
        <dbReference type="ChEBI" id="CHEBI:29105"/>
    </ligand>
</feature>
<dbReference type="PANTHER" id="PTHR20855">
    <property type="entry name" value="ADIPOR/PROGESTIN RECEPTOR-RELATED"/>
    <property type="match status" value="1"/>
</dbReference>
<feature type="transmembrane region" description="Helical" evidence="6">
    <location>
        <begin position="133"/>
        <end position="153"/>
    </location>
</feature>
<feature type="transmembrane region" description="Helical" evidence="6">
    <location>
        <begin position="12"/>
        <end position="36"/>
    </location>
</feature>
<dbReference type="InterPro" id="IPR004254">
    <property type="entry name" value="AdipoR/HlyIII-related"/>
</dbReference>
<protein>
    <submittedName>
        <fullName evidence="7">Hly-III family protein</fullName>
    </submittedName>
</protein>
<comment type="subcellular location">
    <subcellularLocation>
        <location evidence="1">Membrane</location>
        <topology evidence="1">Multi-pass membrane protein</topology>
    </subcellularLocation>
</comment>
<evidence type="ECO:0000313" key="8">
    <source>
        <dbReference type="Proteomes" id="UP000033187"/>
    </source>
</evidence>
<evidence type="ECO:0000256" key="2">
    <source>
        <dbReference type="ARBA" id="ARBA00022692"/>
    </source>
</evidence>
<proteinExistence type="predicted"/>
<feature type="binding site" evidence="5">
    <location>
        <position position="65"/>
    </location>
    <ligand>
        <name>Zn(2+)</name>
        <dbReference type="ChEBI" id="CHEBI:29105"/>
    </ligand>
</feature>
<gene>
    <name evidence="7" type="ORF">YBN1229_v1_1488</name>
</gene>
<keyword evidence="3 6" id="KW-1133">Transmembrane helix</keyword>
<feature type="transmembrane region" description="Helical" evidence="6">
    <location>
        <begin position="104"/>
        <end position="126"/>
    </location>
</feature>
<accession>A0A0D6JEJ7</accession>
<dbReference type="KEGG" id="fiy:BN1229_v1_1488"/>
<feature type="transmembrane region" description="Helical" evidence="6">
    <location>
        <begin position="159"/>
        <end position="180"/>
    </location>
</feature>
<evidence type="ECO:0000313" key="7">
    <source>
        <dbReference type="EMBL" id="CPR17939.1"/>
    </source>
</evidence>
<dbReference type="GO" id="GO:0046872">
    <property type="term" value="F:metal ion binding"/>
    <property type="evidence" value="ECO:0007669"/>
    <property type="project" value="UniProtKB-KW"/>
</dbReference>
<evidence type="ECO:0000256" key="5">
    <source>
        <dbReference type="PIRSR" id="PIRSR604254-1"/>
    </source>
</evidence>
<dbReference type="RefSeq" id="WP_046477564.1">
    <property type="nucleotide sequence ID" value="NZ_LN829118.1"/>
</dbReference>
<evidence type="ECO:0000256" key="6">
    <source>
        <dbReference type="SAM" id="Phobius"/>
    </source>
</evidence>
<evidence type="ECO:0000256" key="1">
    <source>
        <dbReference type="ARBA" id="ARBA00004141"/>
    </source>
</evidence>
<keyword evidence="5" id="KW-0862">Zinc</keyword>
<feature type="transmembrane region" description="Helical" evidence="6">
    <location>
        <begin position="192"/>
        <end position="210"/>
    </location>
</feature>
<keyword evidence="8" id="KW-1185">Reference proteome</keyword>
<sequence length="211" mass="22471">MYPNYTPGERFADACIHVVGVLAGLIAVTVMLVIAIPTLDTSTTVSVAVYGLAMMGMFGCSAAYHMIPIPSWKSILRRLDQAAIFVKIAGTYTPFALIKIGGAWGYSVFGVVWIAALAGATAKLVMTSNWDNVSVVLYVALGWAGIFILHPLINSVSLTTLILLGAGGILYTAGVVFHLWDSLPYQNAIWHLFVLAGTACHFAAVTTAVFE</sequence>
<evidence type="ECO:0000256" key="4">
    <source>
        <dbReference type="ARBA" id="ARBA00023136"/>
    </source>
</evidence>
<feature type="transmembrane region" description="Helical" evidence="6">
    <location>
        <begin position="48"/>
        <end position="67"/>
    </location>
</feature>
<dbReference type="KEGG" id="fil:BN1229_v1_1487"/>
<name>A0A0D6JEJ7_9HYPH</name>
<dbReference type="Proteomes" id="UP000033187">
    <property type="component" value="Chromosome 1"/>
</dbReference>
<keyword evidence="4 6" id="KW-0472">Membrane</keyword>
<keyword evidence="2 6" id="KW-0812">Transmembrane</keyword>
<evidence type="ECO:0000256" key="3">
    <source>
        <dbReference type="ARBA" id="ARBA00022989"/>
    </source>
</evidence>
<dbReference type="EMBL" id="LN829119">
    <property type="protein sequence ID" value="CPR17939.1"/>
    <property type="molecule type" value="Genomic_DNA"/>
</dbReference>
<dbReference type="GO" id="GO:0016020">
    <property type="term" value="C:membrane"/>
    <property type="evidence" value="ECO:0007669"/>
    <property type="project" value="UniProtKB-SubCell"/>
</dbReference>
<dbReference type="OrthoDB" id="9813689at2"/>
<dbReference type="AlphaFoldDB" id="A0A0D6JEJ7"/>
<reference evidence="8" key="1">
    <citation type="submission" date="2015-02" db="EMBL/GenBank/DDBJ databases">
        <authorList>
            <person name="Chooi Y.-H."/>
        </authorList>
    </citation>
    <scope>NUCLEOTIDE SEQUENCE [LARGE SCALE GENOMIC DNA]</scope>
    <source>
        <strain evidence="8">strain Y</strain>
    </source>
</reference>